<reference evidence="2 3" key="1">
    <citation type="journal article" date="2016" name="Nat. Commun.">
        <title>Thousands of microbial genomes shed light on interconnected biogeochemical processes in an aquifer system.</title>
        <authorList>
            <person name="Anantharaman K."/>
            <person name="Brown C.T."/>
            <person name="Hug L.A."/>
            <person name="Sharon I."/>
            <person name="Castelle C.J."/>
            <person name="Probst A.J."/>
            <person name="Thomas B.C."/>
            <person name="Singh A."/>
            <person name="Wilkins M.J."/>
            <person name="Karaoz U."/>
            <person name="Brodie E.L."/>
            <person name="Williams K.H."/>
            <person name="Hubbard S.S."/>
            <person name="Banfield J.F."/>
        </authorList>
    </citation>
    <scope>NUCLEOTIDE SEQUENCE [LARGE SCALE GENOMIC DNA]</scope>
</reference>
<gene>
    <name evidence="2" type="ORF">A2654_02500</name>
</gene>
<proteinExistence type="predicted"/>
<dbReference type="Proteomes" id="UP000178721">
    <property type="component" value="Unassembled WGS sequence"/>
</dbReference>
<keyword evidence="1" id="KW-0812">Transmembrane</keyword>
<comment type="caution">
    <text evidence="2">The sequence shown here is derived from an EMBL/GenBank/DDBJ whole genome shotgun (WGS) entry which is preliminary data.</text>
</comment>
<keyword evidence="1" id="KW-0472">Membrane</keyword>
<dbReference type="AlphaFoldDB" id="A0A1G2E4J6"/>
<evidence type="ECO:0000256" key="1">
    <source>
        <dbReference type="SAM" id="Phobius"/>
    </source>
</evidence>
<organism evidence="2 3">
    <name type="scientific">Candidatus Nealsonbacteria bacterium RIFCSPHIGHO2_01_FULL_43_31</name>
    <dbReference type="NCBI Taxonomy" id="1801665"/>
    <lineage>
        <taxon>Bacteria</taxon>
        <taxon>Candidatus Nealsoniibacteriota</taxon>
    </lineage>
</organism>
<sequence>MDLVIVVYYVNILWDIVKNWWWICFPFVLWRPFLFWWLWWRQETWMLAQKSVVLEIKMPKDVLKPLRAMEQAFSAMWGSVLDPPDWWEKWFEGKTLLSLVLEMVSTDGEPHLYVRVHESRRNAIEAALYSQYPDAEISLVNDYTKNVPQNIPNKDWDLWGTDYELSQPGVYPLKTYTSFFEEKEAAKEEKRIDPLSTLLEGLGTFKPGEHLWIQMSVKPIMSSKNPMEGYEFIKQGREIANKLAKRPEKAKAKSILQEAVDELVSGKIPGEEKKEVELFPPEMRLTPGEKDIVQGVENKIAKRCFDSFVRFVYIAKRDVYFGGAKAIPFGFFNQFSTENLNQIKPWPKTITKIKKYINFLGKPIPVFEILRARRVFVRKRRLFFRYITRHPPVFPKPGGTFLLNTEEVATMFHFPGRGVAAAPFISRVESKRGEAPLDLPMEEE</sequence>
<keyword evidence="1" id="KW-1133">Transmembrane helix</keyword>
<feature type="transmembrane region" description="Helical" evidence="1">
    <location>
        <begin position="20"/>
        <end position="40"/>
    </location>
</feature>
<evidence type="ECO:0000313" key="2">
    <source>
        <dbReference type="EMBL" id="OGZ20582.1"/>
    </source>
</evidence>
<evidence type="ECO:0000313" key="3">
    <source>
        <dbReference type="Proteomes" id="UP000178721"/>
    </source>
</evidence>
<dbReference type="EMBL" id="MHMA01000007">
    <property type="protein sequence ID" value="OGZ20582.1"/>
    <property type="molecule type" value="Genomic_DNA"/>
</dbReference>
<protein>
    <submittedName>
        <fullName evidence="2">Uncharacterized protein</fullName>
    </submittedName>
</protein>
<name>A0A1G2E4J6_9BACT</name>
<accession>A0A1G2E4J6</accession>